<feature type="non-terminal residue" evidence="3">
    <location>
        <position position="1"/>
    </location>
</feature>
<feature type="signal peptide" evidence="2">
    <location>
        <begin position="1"/>
        <end position="19"/>
    </location>
</feature>
<accession>A0A0S4J152</accession>
<keyword evidence="4" id="KW-1185">Reference proteome</keyword>
<reference evidence="4" key="1">
    <citation type="submission" date="2015-09" db="EMBL/GenBank/DDBJ databases">
        <authorList>
            <consortium name="Pathogen Informatics"/>
        </authorList>
    </citation>
    <scope>NUCLEOTIDE SEQUENCE [LARGE SCALE GENOMIC DNA]</scope>
    <source>
        <strain evidence="4">Lake Konstanz</strain>
    </source>
</reference>
<evidence type="ECO:0000256" key="2">
    <source>
        <dbReference type="SAM" id="SignalP"/>
    </source>
</evidence>
<sequence>WLALALRFFFFCAIFKLEGRRKQYEERPSDKSGRDFARAHKKAQIVFQQLSATYSVVITRYSRHHVLEVRPPRSSTSSSTRAVGSPSGISGIAARANVIREPAFRYESDELVFFELLYQVTADVVRMALEGDVTVQELAVEEANRLFRSKSFLFEDQRRSNDVGMVAHQLDAKAHSVLENTQQLAELLVPRGAKLMVKYASIQRSPFLACQLPGGTSHLKYQRVKKPGGVVSVPTPAEKLYKVEMTTCSFPKDHRAMTEANDHATTKGISEGSVVMAGTGTTIGGRHSPTAGRSSDPSSSSFNQSHRSNSTPPPPSLNPMDLAAPSPDLEQGKAKSLASAMARRHRASKPRALSPENPPEIQDGPEDDDGEANGADLERYYSRPAAAWYNVDVMQELSSIYQALANGVVVTHLTVPLDLKLNYDVNGFLLLDSLPQV</sequence>
<proteinExistence type="predicted"/>
<gene>
    <name evidence="3" type="ORF">BSAL_06005</name>
</gene>
<dbReference type="AlphaFoldDB" id="A0A0S4J152"/>
<evidence type="ECO:0000256" key="1">
    <source>
        <dbReference type="SAM" id="MobiDB-lite"/>
    </source>
</evidence>
<organism evidence="3 4">
    <name type="scientific">Bodo saltans</name>
    <name type="common">Flagellated protozoan</name>
    <dbReference type="NCBI Taxonomy" id="75058"/>
    <lineage>
        <taxon>Eukaryota</taxon>
        <taxon>Discoba</taxon>
        <taxon>Euglenozoa</taxon>
        <taxon>Kinetoplastea</taxon>
        <taxon>Metakinetoplastina</taxon>
        <taxon>Eubodonida</taxon>
        <taxon>Bodonidae</taxon>
        <taxon>Bodo</taxon>
    </lineage>
</organism>
<keyword evidence="2" id="KW-0732">Signal</keyword>
<feature type="chain" id="PRO_5006621767" evidence="2">
    <location>
        <begin position="20"/>
        <end position="437"/>
    </location>
</feature>
<evidence type="ECO:0000313" key="4">
    <source>
        <dbReference type="Proteomes" id="UP000051952"/>
    </source>
</evidence>
<evidence type="ECO:0000313" key="3">
    <source>
        <dbReference type="EMBL" id="CUG80412.1"/>
    </source>
</evidence>
<protein>
    <submittedName>
        <fullName evidence="3">Uncharacterized protein</fullName>
    </submittedName>
</protein>
<name>A0A0S4J152_BODSA</name>
<feature type="compositionally biased region" description="Low complexity" evidence="1">
    <location>
        <begin position="288"/>
        <end position="310"/>
    </location>
</feature>
<dbReference type="Proteomes" id="UP000051952">
    <property type="component" value="Unassembled WGS sequence"/>
</dbReference>
<feature type="region of interest" description="Disordered" evidence="1">
    <location>
        <begin position="263"/>
        <end position="374"/>
    </location>
</feature>
<dbReference type="EMBL" id="CYKH01001048">
    <property type="protein sequence ID" value="CUG80412.1"/>
    <property type="molecule type" value="Genomic_DNA"/>
</dbReference>
<dbReference type="VEuPathDB" id="TriTrypDB:BSAL_06005"/>